<dbReference type="InterPro" id="IPR010982">
    <property type="entry name" value="Lambda_DNA-bd_dom_sf"/>
</dbReference>
<organism evidence="1 2">
    <name type="scientific">Streptomyces chisholmiae</name>
    <dbReference type="NCBI Taxonomy" id="3075540"/>
    <lineage>
        <taxon>Bacteria</taxon>
        <taxon>Bacillati</taxon>
        <taxon>Actinomycetota</taxon>
        <taxon>Actinomycetes</taxon>
        <taxon>Kitasatosporales</taxon>
        <taxon>Streptomycetaceae</taxon>
        <taxon>Streptomyces</taxon>
    </lineage>
</organism>
<dbReference type="EMBL" id="JAVREO010000010">
    <property type="protein sequence ID" value="MDT0268315.1"/>
    <property type="molecule type" value="Genomic_DNA"/>
</dbReference>
<comment type="caution">
    <text evidence="1">The sequence shown here is derived from an EMBL/GenBank/DDBJ whole genome shotgun (WGS) entry which is preliminary data.</text>
</comment>
<dbReference type="InterPro" id="IPR001387">
    <property type="entry name" value="Cro/C1-type_HTH"/>
</dbReference>
<accession>A0ABU2JTK0</accession>
<evidence type="ECO:0000313" key="2">
    <source>
        <dbReference type="Proteomes" id="UP001183410"/>
    </source>
</evidence>
<dbReference type="Gene3D" id="1.10.260.40">
    <property type="entry name" value="lambda repressor-like DNA-binding domains"/>
    <property type="match status" value="1"/>
</dbReference>
<evidence type="ECO:0000313" key="1">
    <source>
        <dbReference type="EMBL" id="MDT0268315.1"/>
    </source>
</evidence>
<proteinExistence type="predicted"/>
<sequence>MSYADLGERIGVDAKTVERWVSRGTTPYPRHTHAAARALGADREYLWPDRNYRQTTGNCDEVLALYPNHGAVPAGLWGDLIASADNLLDIAVSCGLSLLEVVPDLVELVTKRAQVGVRVRIALPEPDAASSPVAAARAALAEESLAPLHQVRGVRLCGHDGLTNEVIRADETALVMPPVDGCTRLSSPVMHLRRLDGASTLVGVYLTGMEHVFATAAPKRARVLEMAQ</sequence>
<name>A0ABU2JTK0_9ACTN</name>
<keyword evidence="2" id="KW-1185">Reference proteome</keyword>
<dbReference type="Proteomes" id="UP001183410">
    <property type="component" value="Unassembled WGS sequence"/>
</dbReference>
<protein>
    <submittedName>
        <fullName evidence="1">Helix-turn-helix transcriptional regulator</fullName>
    </submittedName>
</protein>
<gene>
    <name evidence="1" type="ORF">RM844_18700</name>
</gene>
<dbReference type="CDD" id="cd00093">
    <property type="entry name" value="HTH_XRE"/>
    <property type="match status" value="1"/>
</dbReference>
<dbReference type="RefSeq" id="WP_311668399.1">
    <property type="nucleotide sequence ID" value="NZ_JAVREO010000010.1"/>
</dbReference>
<reference evidence="2" key="1">
    <citation type="submission" date="2023-07" db="EMBL/GenBank/DDBJ databases">
        <title>30 novel species of actinomycetes from the DSMZ collection.</title>
        <authorList>
            <person name="Nouioui I."/>
        </authorList>
    </citation>
    <scope>NUCLEOTIDE SEQUENCE [LARGE SCALE GENOMIC DNA]</scope>
    <source>
        <strain evidence="2">DSM 44915</strain>
    </source>
</reference>